<evidence type="ECO:0000313" key="3">
    <source>
        <dbReference type="EMBL" id="AJE15509.1"/>
    </source>
</evidence>
<feature type="signal peptide" evidence="1">
    <location>
        <begin position="1"/>
        <end position="24"/>
    </location>
</feature>
<protein>
    <recommendedName>
        <fullName evidence="2">DUF2059 domain-containing protein</fullName>
    </recommendedName>
</protein>
<proteinExistence type="predicted"/>
<organism evidence="3 5">
    <name type="scientific">Stutzerimonas balearica DSM 6083</name>
    <dbReference type="NCBI Taxonomy" id="1123016"/>
    <lineage>
        <taxon>Bacteria</taxon>
        <taxon>Pseudomonadati</taxon>
        <taxon>Pseudomonadota</taxon>
        <taxon>Gammaproteobacteria</taxon>
        <taxon>Pseudomonadales</taxon>
        <taxon>Pseudomonadaceae</taxon>
        <taxon>Stutzerimonas</taxon>
    </lineage>
</organism>
<dbReference type="InterPro" id="IPR018637">
    <property type="entry name" value="DUF2059"/>
</dbReference>
<evidence type="ECO:0000259" key="2">
    <source>
        <dbReference type="Pfam" id="PF09832"/>
    </source>
</evidence>
<dbReference type="EMBL" id="FNHO01000005">
    <property type="protein sequence ID" value="SDM46785.1"/>
    <property type="molecule type" value="Genomic_DNA"/>
</dbReference>
<sequence length="168" mass="18363">MPKISTLGCCGALLLALASGSVAADQASHAAKAEAFLQLAKADRLAVPVYAQVQQMFAQRFAEAKAPQDKRAMLERYQAKANAALDQAIGWEKLEPELVALYTEQFTEQELAGLIDFYRSPLGRKMLGKLPELNARSAQLTQARLQTAVPEVNKLLADMTAEFEPEKN</sequence>
<gene>
    <name evidence="3" type="ORF">CL52_10855</name>
    <name evidence="4" type="ORF">SAMN05660875_10580</name>
</gene>
<reference evidence="5" key="1">
    <citation type="submission" date="2014-03" db="EMBL/GenBank/DDBJ databases">
        <title>Complete genome of Pseudomonas balearica DSM 6083T, a sewage water isolate from an enrichment with 2-methylnaphthalene.</title>
        <authorList>
            <person name="Salva-Serra F."/>
            <person name="Jaen-Luchoro D."/>
            <person name="Busquets A."/>
            <person name="Pena A."/>
            <person name="Gomila M."/>
            <person name="Bosch R."/>
            <person name="Nogales B."/>
            <person name="Garcia-Valdes E."/>
            <person name="Lalucat J."/>
            <person name="Bennasar A."/>
        </authorList>
    </citation>
    <scope>NUCLEOTIDE SEQUENCE [LARGE SCALE GENOMIC DNA]</scope>
    <source>
        <strain evidence="5">DSM 6083</strain>
    </source>
</reference>
<dbReference type="Pfam" id="PF09832">
    <property type="entry name" value="DUF2059"/>
    <property type="match status" value="1"/>
</dbReference>
<evidence type="ECO:0000313" key="5">
    <source>
        <dbReference type="Proteomes" id="UP000031271"/>
    </source>
</evidence>
<dbReference type="AlphaFoldDB" id="A0A8D3Y1R1"/>
<reference evidence="4 6" key="2">
    <citation type="submission" date="2016-10" db="EMBL/GenBank/DDBJ databases">
        <authorList>
            <person name="Varghese N."/>
            <person name="Submissions S."/>
        </authorList>
    </citation>
    <scope>NUCLEOTIDE SEQUENCE [LARGE SCALE GENOMIC DNA]</scope>
    <source>
        <strain evidence="4 6">DSM 6083</strain>
    </source>
</reference>
<dbReference type="GeneID" id="77260403"/>
<evidence type="ECO:0000256" key="1">
    <source>
        <dbReference type="SAM" id="SignalP"/>
    </source>
</evidence>
<dbReference type="KEGG" id="pbm:CL52_10855"/>
<evidence type="ECO:0000313" key="6">
    <source>
        <dbReference type="Proteomes" id="UP000182276"/>
    </source>
</evidence>
<dbReference type="Proteomes" id="UP000182276">
    <property type="component" value="Unassembled WGS sequence"/>
</dbReference>
<reference evidence="3 5" key="3">
    <citation type="journal article" name="Genome Announc.">
        <title>Complete Genome Sequence of Pseudomonas balearica DSM 6083T.</title>
        <authorList>
            <person name="Bennasar-Figueras A."/>
            <person name="Salva-Serra F."/>
            <person name="Jaen-Luchoro D."/>
            <person name="Segui C."/>
            <person name="Aliaga F."/>
            <person name="Busquets A."/>
            <person name="Gomila M."/>
            <person name="Moore E.R."/>
            <person name="Lalucat J."/>
        </authorList>
    </citation>
    <scope>NUCLEOTIDE SEQUENCE [LARGE SCALE GENOMIC DNA]</scope>
    <source>
        <strain evidence="5">DSM 6083</strain>
        <strain evidence="3">DSM6083</strain>
    </source>
</reference>
<dbReference type="RefSeq" id="WP_043220479.1">
    <property type="nucleotide sequence ID" value="NZ_CP007511.1"/>
</dbReference>
<dbReference type="EMBL" id="CP007511">
    <property type="protein sequence ID" value="AJE15509.1"/>
    <property type="molecule type" value="Genomic_DNA"/>
</dbReference>
<dbReference type="Proteomes" id="UP000031271">
    <property type="component" value="Chromosome"/>
</dbReference>
<evidence type="ECO:0000313" key="4">
    <source>
        <dbReference type="EMBL" id="SDM46785.1"/>
    </source>
</evidence>
<keyword evidence="6" id="KW-1185">Reference proteome</keyword>
<feature type="chain" id="PRO_5034634066" description="DUF2059 domain-containing protein" evidence="1">
    <location>
        <begin position="25"/>
        <end position="168"/>
    </location>
</feature>
<keyword evidence="1" id="KW-0732">Signal</keyword>
<accession>A0A8D3Y1R1</accession>
<name>A0A8D3Y1R1_9GAMM</name>
<feature type="domain" description="DUF2059" evidence="2">
    <location>
        <begin position="92"/>
        <end position="151"/>
    </location>
</feature>